<keyword evidence="3" id="KW-0472">Membrane</keyword>
<feature type="domain" description="EamA" evidence="4">
    <location>
        <begin position="12"/>
        <end position="86"/>
    </location>
</feature>
<organism evidence="5 6">
    <name type="scientific">Kitasatospora cystarginea</name>
    <dbReference type="NCBI Taxonomy" id="58350"/>
    <lineage>
        <taxon>Bacteria</taxon>
        <taxon>Bacillati</taxon>
        <taxon>Actinomycetota</taxon>
        <taxon>Actinomycetes</taxon>
        <taxon>Kitasatosporales</taxon>
        <taxon>Streptomycetaceae</taxon>
        <taxon>Kitasatospora</taxon>
    </lineage>
</organism>
<feature type="region of interest" description="Disordered" evidence="2">
    <location>
        <begin position="109"/>
        <end position="128"/>
    </location>
</feature>
<keyword evidence="3" id="KW-1133">Transmembrane helix</keyword>
<evidence type="ECO:0000256" key="2">
    <source>
        <dbReference type="SAM" id="MobiDB-lite"/>
    </source>
</evidence>
<keyword evidence="6" id="KW-1185">Reference proteome</keyword>
<feature type="transmembrane region" description="Helical" evidence="3">
    <location>
        <begin position="77"/>
        <end position="98"/>
    </location>
</feature>
<feature type="transmembrane region" description="Helical" evidence="3">
    <location>
        <begin position="37"/>
        <end position="57"/>
    </location>
</feature>
<evidence type="ECO:0000313" key="6">
    <source>
        <dbReference type="Proteomes" id="UP001500305"/>
    </source>
</evidence>
<comment type="similarity">
    <text evidence="1">Belongs to the EamA transporter family.</text>
</comment>
<accession>A0ABP5RIM8</accession>
<dbReference type="Pfam" id="PF00892">
    <property type="entry name" value="EamA"/>
    <property type="match status" value="1"/>
</dbReference>
<evidence type="ECO:0000256" key="1">
    <source>
        <dbReference type="ARBA" id="ARBA00007362"/>
    </source>
</evidence>
<feature type="transmembrane region" description="Helical" evidence="3">
    <location>
        <begin position="12"/>
        <end position="30"/>
    </location>
</feature>
<evidence type="ECO:0000259" key="4">
    <source>
        <dbReference type="Pfam" id="PF00892"/>
    </source>
</evidence>
<dbReference type="Proteomes" id="UP001500305">
    <property type="component" value="Unassembled WGS sequence"/>
</dbReference>
<dbReference type="EMBL" id="BAAATR010000029">
    <property type="protein sequence ID" value="GAA2263179.1"/>
    <property type="molecule type" value="Genomic_DNA"/>
</dbReference>
<protein>
    <recommendedName>
        <fullName evidence="4">EamA domain-containing protein</fullName>
    </recommendedName>
</protein>
<keyword evidence="3" id="KW-0812">Transmembrane</keyword>
<evidence type="ECO:0000313" key="5">
    <source>
        <dbReference type="EMBL" id="GAA2263179.1"/>
    </source>
</evidence>
<comment type="caution">
    <text evidence="5">The sequence shown here is derived from an EMBL/GenBank/DDBJ whole genome shotgun (WGS) entry which is preliminary data.</text>
</comment>
<name>A0ABP5RIM8_9ACTN</name>
<sequence>MTEPDARWWDALLLLALIWGSSFLFVEIAVQVMPPGYVALARLATGAVTLLAVLAATGQRLPRGKEVWGHSAVTAPLVNVAPFTLVVLLGVAVAQGVLPVVARRRPAGEPVEAAGPEPVRTPSERSSA</sequence>
<evidence type="ECO:0000256" key="3">
    <source>
        <dbReference type="SAM" id="Phobius"/>
    </source>
</evidence>
<gene>
    <name evidence="5" type="ORF">GCM10010430_54590</name>
</gene>
<reference evidence="6" key="1">
    <citation type="journal article" date="2019" name="Int. J. Syst. Evol. Microbiol.">
        <title>The Global Catalogue of Microorganisms (GCM) 10K type strain sequencing project: providing services to taxonomists for standard genome sequencing and annotation.</title>
        <authorList>
            <consortium name="The Broad Institute Genomics Platform"/>
            <consortium name="The Broad Institute Genome Sequencing Center for Infectious Disease"/>
            <person name="Wu L."/>
            <person name="Ma J."/>
        </authorList>
    </citation>
    <scope>NUCLEOTIDE SEQUENCE [LARGE SCALE GENOMIC DNA]</scope>
    <source>
        <strain evidence="6">JCM 7356</strain>
    </source>
</reference>
<dbReference type="InterPro" id="IPR000620">
    <property type="entry name" value="EamA_dom"/>
</dbReference>
<proteinExistence type="inferred from homology"/>
<dbReference type="RefSeq" id="WP_344639162.1">
    <property type="nucleotide sequence ID" value="NZ_BAAATR010000029.1"/>
</dbReference>